<feature type="compositionally biased region" description="Basic and acidic residues" evidence="1">
    <location>
        <begin position="1"/>
        <end position="17"/>
    </location>
</feature>
<evidence type="ECO:0000256" key="2">
    <source>
        <dbReference type="SAM" id="Phobius"/>
    </source>
</evidence>
<gene>
    <name evidence="3" type="ORF">WJX72_009514</name>
</gene>
<feature type="transmembrane region" description="Helical" evidence="2">
    <location>
        <begin position="27"/>
        <end position="47"/>
    </location>
</feature>
<feature type="compositionally biased region" description="Basic and acidic residues" evidence="1">
    <location>
        <begin position="56"/>
        <end position="70"/>
    </location>
</feature>
<evidence type="ECO:0000313" key="3">
    <source>
        <dbReference type="EMBL" id="KAK9811752.1"/>
    </source>
</evidence>
<keyword evidence="4" id="KW-1185">Reference proteome</keyword>
<protein>
    <submittedName>
        <fullName evidence="3">Uncharacterized protein</fullName>
    </submittedName>
</protein>
<organism evidence="3 4">
    <name type="scientific">[Myrmecia] bisecta</name>
    <dbReference type="NCBI Taxonomy" id="41462"/>
    <lineage>
        <taxon>Eukaryota</taxon>
        <taxon>Viridiplantae</taxon>
        <taxon>Chlorophyta</taxon>
        <taxon>core chlorophytes</taxon>
        <taxon>Trebouxiophyceae</taxon>
        <taxon>Trebouxiales</taxon>
        <taxon>Trebouxiaceae</taxon>
        <taxon>Myrmecia</taxon>
    </lineage>
</organism>
<feature type="region of interest" description="Disordered" evidence="1">
    <location>
        <begin position="1"/>
        <end position="20"/>
    </location>
</feature>
<evidence type="ECO:0000313" key="4">
    <source>
        <dbReference type="Proteomes" id="UP001489004"/>
    </source>
</evidence>
<feature type="region of interest" description="Disordered" evidence="1">
    <location>
        <begin position="56"/>
        <end position="85"/>
    </location>
</feature>
<keyword evidence="2" id="KW-0472">Membrane</keyword>
<keyword evidence="2" id="KW-1133">Transmembrane helix</keyword>
<proteinExistence type="predicted"/>
<comment type="caution">
    <text evidence="3">The sequence shown here is derived from an EMBL/GenBank/DDBJ whole genome shotgun (WGS) entry which is preliminary data.</text>
</comment>
<sequence>MLDDAERKGKNAWDDPLHPGQWKGDHFGWLVLLGSGVARYAVLKWWIHSKKDEKDRGMLAVDSERAHQADSKAGSTRSGHPNPSA</sequence>
<keyword evidence="2" id="KW-0812">Transmembrane</keyword>
<dbReference type="AlphaFoldDB" id="A0AAW1PUY6"/>
<accession>A0AAW1PUY6</accession>
<dbReference type="Proteomes" id="UP001489004">
    <property type="component" value="Unassembled WGS sequence"/>
</dbReference>
<reference evidence="3 4" key="1">
    <citation type="journal article" date="2024" name="Nat. Commun.">
        <title>Phylogenomics reveals the evolutionary origins of lichenization in chlorophyte algae.</title>
        <authorList>
            <person name="Puginier C."/>
            <person name="Libourel C."/>
            <person name="Otte J."/>
            <person name="Skaloud P."/>
            <person name="Haon M."/>
            <person name="Grisel S."/>
            <person name="Petersen M."/>
            <person name="Berrin J.G."/>
            <person name="Delaux P.M."/>
            <person name="Dal Grande F."/>
            <person name="Keller J."/>
        </authorList>
    </citation>
    <scope>NUCLEOTIDE SEQUENCE [LARGE SCALE GENOMIC DNA]</scope>
    <source>
        <strain evidence="3 4">SAG 2043</strain>
    </source>
</reference>
<evidence type="ECO:0000256" key="1">
    <source>
        <dbReference type="SAM" id="MobiDB-lite"/>
    </source>
</evidence>
<feature type="compositionally biased region" description="Polar residues" evidence="1">
    <location>
        <begin position="73"/>
        <end position="85"/>
    </location>
</feature>
<name>A0AAW1PUY6_9CHLO</name>
<dbReference type="EMBL" id="JALJOR010000009">
    <property type="protein sequence ID" value="KAK9811752.1"/>
    <property type="molecule type" value="Genomic_DNA"/>
</dbReference>